<feature type="domain" description="Zinc finger CGNR" evidence="1">
    <location>
        <begin position="150"/>
        <end position="189"/>
    </location>
</feature>
<sequence>MHETPLPPSPGAREHSSIDLANTELHLPGGKVFDALNTPEATTDWLITRGLVDEGAELQSYCQNRLIGLRGDLRKAFAARVCGGAVDARALDGINAALAAAPNTSLLHFAPGEGFFRSLEHPATQLVEHAMSVIAEDAAALLASDEARLLEQCEAEPCARFLLKTHGRRQWCSTRCGDRVRAARSYARKRAQANAGSTTRSA</sequence>
<dbReference type="PANTHER" id="PTHR35525:SF3">
    <property type="entry name" value="BLL6575 PROTEIN"/>
    <property type="match status" value="1"/>
</dbReference>
<gene>
    <name evidence="2" type="ORF">GCM10009691_32220</name>
</gene>
<dbReference type="EMBL" id="BAAALY010000016">
    <property type="protein sequence ID" value="GAA1555473.1"/>
    <property type="molecule type" value="Genomic_DNA"/>
</dbReference>
<accession>A0ABN2CAC2</accession>
<dbReference type="Proteomes" id="UP001501791">
    <property type="component" value="Unassembled WGS sequence"/>
</dbReference>
<name>A0ABN2CAC2_9MICO</name>
<reference evidence="2 3" key="1">
    <citation type="journal article" date="2019" name="Int. J. Syst. Evol. Microbiol.">
        <title>The Global Catalogue of Microorganisms (GCM) 10K type strain sequencing project: providing services to taxonomists for standard genome sequencing and annotation.</title>
        <authorList>
            <consortium name="The Broad Institute Genomics Platform"/>
            <consortium name="The Broad Institute Genome Sequencing Center for Infectious Disease"/>
            <person name="Wu L."/>
            <person name="Ma J."/>
        </authorList>
    </citation>
    <scope>NUCLEOTIDE SEQUENCE [LARGE SCALE GENOMIC DNA]</scope>
    <source>
        <strain evidence="2 3">JCM 13319</strain>
    </source>
</reference>
<dbReference type="Pfam" id="PF07336">
    <property type="entry name" value="ABATE"/>
    <property type="match status" value="1"/>
</dbReference>
<evidence type="ECO:0000313" key="3">
    <source>
        <dbReference type="Proteomes" id="UP001501791"/>
    </source>
</evidence>
<dbReference type="InterPro" id="IPR023286">
    <property type="entry name" value="ABATE_dom_sf"/>
</dbReference>
<dbReference type="PANTHER" id="PTHR35525">
    <property type="entry name" value="BLL6575 PROTEIN"/>
    <property type="match status" value="1"/>
</dbReference>
<keyword evidence="3" id="KW-1185">Reference proteome</keyword>
<dbReference type="InterPro" id="IPR010852">
    <property type="entry name" value="ABATE"/>
</dbReference>
<proteinExistence type="predicted"/>
<dbReference type="InterPro" id="IPR021005">
    <property type="entry name" value="Znf_CGNR"/>
</dbReference>
<evidence type="ECO:0000313" key="2">
    <source>
        <dbReference type="EMBL" id="GAA1555473.1"/>
    </source>
</evidence>
<dbReference type="SUPFAM" id="SSF160904">
    <property type="entry name" value="Jann2411-like"/>
    <property type="match status" value="1"/>
</dbReference>
<comment type="caution">
    <text evidence="2">The sequence shown here is derived from an EMBL/GenBank/DDBJ whole genome shotgun (WGS) entry which is preliminary data.</text>
</comment>
<dbReference type="Gene3D" id="1.10.3300.10">
    <property type="entry name" value="Jann2411-like domain"/>
    <property type="match status" value="1"/>
</dbReference>
<organism evidence="2 3">
    <name type="scientific">Brevibacterium picturae</name>
    <dbReference type="NCBI Taxonomy" id="260553"/>
    <lineage>
        <taxon>Bacteria</taxon>
        <taxon>Bacillati</taxon>
        <taxon>Actinomycetota</taxon>
        <taxon>Actinomycetes</taxon>
        <taxon>Micrococcales</taxon>
        <taxon>Brevibacteriaceae</taxon>
        <taxon>Brevibacterium</taxon>
    </lineage>
</organism>
<dbReference type="Pfam" id="PF11706">
    <property type="entry name" value="zf-CGNR"/>
    <property type="match status" value="1"/>
</dbReference>
<evidence type="ECO:0000259" key="1">
    <source>
        <dbReference type="Pfam" id="PF11706"/>
    </source>
</evidence>
<protein>
    <submittedName>
        <fullName evidence="2">CGNR zinc finger domain-containing protein</fullName>
    </submittedName>
</protein>